<comment type="caution">
    <text evidence="4">The sequence shown here is derived from an EMBL/GenBank/DDBJ whole genome shotgun (WGS) entry which is preliminary data.</text>
</comment>
<evidence type="ECO:0000256" key="1">
    <source>
        <dbReference type="ARBA" id="ARBA00023125"/>
    </source>
</evidence>
<accession>A0ABU2MBV9</accession>
<evidence type="ECO:0000259" key="3">
    <source>
        <dbReference type="PROSITE" id="PS50977"/>
    </source>
</evidence>
<evidence type="ECO:0000313" key="4">
    <source>
        <dbReference type="EMBL" id="MDT0330167.1"/>
    </source>
</evidence>
<dbReference type="Gene3D" id="1.10.357.10">
    <property type="entry name" value="Tetracycline Repressor, domain 2"/>
    <property type="match status" value="1"/>
</dbReference>
<dbReference type="PROSITE" id="PS50977">
    <property type="entry name" value="HTH_TETR_2"/>
    <property type="match status" value="1"/>
</dbReference>
<gene>
    <name evidence="4" type="ORF">RM479_17275</name>
</gene>
<dbReference type="InterPro" id="IPR009057">
    <property type="entry name" value="Homeodomain-like_sf"/>
</dbReference>
<dbReference type="SUPFAM" id="SSF46689">
    <property type="entry name" value="Homeodomain-like"/>
    <property type="match status" value="1"/>
</dbReference>
<dbReference type="EMBL" id="JAVREP010000011">
    <property type="protein sequence ID" value="MDT0330167.1"/>
    <property type="molecule type" value="Genomic_DNA"/>
</dbReference>
<name>A0ABU2MBV9_9ACTN</name>
<organism evidence="4 5">
    <name type="scientific">Nocardiopsis lambiniae</name>
    <dbReference type="NCBI Taxonomy" id="3075539"/>
    <lineage>
        <taxon>Bacteria</taxon>
        <taxon>Bacillati</taxon>
        <taxon>Actinomycetota</taxon>
        <taxon>Actinomycetes</taxon>
        <taxon>Streptosporangiales</taxon>
        <taxon>Nocardiopsidaceae</taxon>
        <taxon>Nocardiopsis</taxon>
    </lineage>
</organism>
<sequence>MTGGVVNRGDGRCSRGIRRRAALLSAALRVAERSGIAAVGLRSVAREGGTTPSLVGYHFPDRAVLLESLSYYTAARFEARASEVAAGSADRLEVLAAVIADTSGPSRSRALVEYELALLAARGTDPPETDLGWPRLLARAVRRTTEDPLVASRVTDEIEGLRFRAATGPDRLRAHEVLERIEQILAPRRAS</sequence>
<evidence type="ECO:0000313" key="5">
    <source>
        <dbReference type="Proteomes" id="UP001183390"/>
    </source>
</evidence>
<protein>
    <submittedName>
        <fullName evidence="4">TetR family transcriptional regulator</fullName>
    </submittedName>
</protein>
<feature type="DNA-binding region" description="H-T-H motif" evidence="2">
    <location>
        <begin position="40"/>
        <end position="59"/>
    </location>
</feature>
<keyword evidence="1 2" id="KW-0238">DNA-binding</keyword>
<keyword evidence="5" id="KW-1185">Reference proteome</keyword>
<evidence type="ECO:0000256" key="2">
    <source>
        <dbReference type="PROSITE-ProRule" id="PRU00335"/>
    </source>
</evidence>
<dbReference type="Pfam" id="PF00440">
    <property type="entry name" value="TetR_N"/>
    <property type="match status" value="1"/>
</dbReference>
<dbReference type="InterPro" id="IPR001647">
    <property type="entry name" value="HTH_TetR"/>
</dbReference>
<feature type="domain" description="HTH tetR-type" evidence="3">
    <location>
        <begin position="17"/>
        <end position="77"/>
    </location>
</feature>
<dbReference type="Proteomes" id="UP001183390">
    <property type="component" value="Unassembled WGS sequence"/>
</dbReference>
<dbReference type="RefSeq" id="WP_311512747.1">
    <property type="nucleotide sequence ID" value="NZ_JAVREP010000011.1"/>
</dbReference>
<proteinExistence type="predicted"/>
<reference evidence="5" key="1">
    <citation type="submission" date="2023-07" db="EMBL/GenBank/DDBJ databases">
        <title>30 novel species of actinomycetes from the DSMZ collection.</title>
        <authorList>
            <person name="Nouioui I."/>
        </authorList>
    </citation>
    <scope>NUCLEOTIDE SEQUENCE [LARGE SCALE GENOMIC DNA]</scope>
    <source>
        <strain evidence="5">DSM 44743</strain>
    </source>
</reference>